<evidence type="ECO:0008006" key="5">
    <source>
        <dbReference type="Google" id="ProtNLM"/>
    </source>
</evidence>
<feature type="signal peptide" evidence="2">
    <location>
        <begin position="1"/>
        <end position="21"/>
    </location>
</feature>
<accession>A0A1F4XGJ1</accession>
<dbReference type="EMBL" id="MEWX01000014">
    <property type="protein sequence ID" value="OGC80738.1"/>
    <property type="molecule type" value="Genomic_DNA"/>
</dbReference>
<reference evidence="3 4" key="1">
    <citation type="journal article" date="2016" name="Nat. Commun.">
        <title>Thousands of microbial genomes shed light on interconnected biogeochemical processes in an aquifer system.</title>
        <authorList>
            <person name="Anantharaman K."/>
            <person name="Brown C.T."/>
            <person name="Hug L.A."/>
            <person name="Sharon I."/>
            <person name="Castelle C.J."/>
            <person name="Probst A.J."/>
            <person name="Thomas B.C."/>
            <person name="Singh A."/>
            <person name="Wilkins M.J."/>
            <person name="Karaoz U."/>
            <person name="Brodie E.L."/>
            <person name="Williams K.H."/>
            <person name="Hubbard S.S."/>
            <person name="Banfield J.F."/>
        </authorList>
    </citation>
    <scope>NUCLEOTIDE SEQUENCE [LARGE SCALE GENOMIC DNA]</scope>
</reference>
<dbReference type="STRING" id="1797243.A2943_02525"/>
<sequence>MTKIIKWIVVGGLMFPALVLAQGISTTTRPGPQIKDAAHTRVEAWRGAMQQKFASTSEELRAKRQELQGAFAERREAIIMDMKTKRDEFLALLKQKVASTSEAIKEKKEALKEEAQQRRADIIERYYTRVGAMFETRIDRLARIADRLAERIVKIEEEHDVDLSSASAFLEDAQALLDTATQKAEEFSDKADDVVDPTATQEAIAEMKALRQEVWDAIKAAHQKLVEAIAAVKAGLGEEDSHED</sequence>
<gene>
    <name evidence="3" type="ORF">A2943_02525</name>
</gene>
<comment type="caution">
    <text evidence="3">The sequence shown here is derived from an EMBL/GenBank/DDBJ whole genome shotgun (WGS) entry which is preliminary data.</text>
</comment>
<organism evidence="3 4">
    <name type="scientific">Candidatus Adlerbacteria bacterium RIFCSPLOWO2_01_FULL_51_16</name>
    <dbReference type="NCBI Taxonomy" id="1797243"/>
    <lineage>
        <taxon>Bacteria</taxon>
        <taxon>Candidatus Adleribacteriota</taxon>
    </lineage>
</organism>
<evidence type="ECO:0000313" key="4">
    <source>
        <dbReference type="Proteomes" id="UP000176185"/>
    </source>
</evidence>
<keyword evidence="2" id="KW-0732">Signal</keyword>
<evidence type="ECO:0000256" key="1">
    <source>
        <dbReference type="SAM" id="Coils"/>
    </source>
</evidence>
<dbReference type="AlphaFoldDB" id="A0A1F4XGJ1"/>
<proteinExistence type="predicted"/>
<dbReference type="Proteomes" id="UP000176185">
    <property type="component" value="Unassembled WGS sequence"/>
</dbReference>
<protein>
    <recommendedName>
        <fullName evidence="5">DUF5667 domain-containing protein</fullName>
    </recommendedName>
</protein>
<name>A0A1F4XGJ1_9BACT</name>
<feature type="coiled-coil region" evidence="1">
    <location>
        <begin position="90"/>
        <end position="190"/>
    </location>
</feature>
<evidence type="ECO:0000256" key="2">
    <source>
        <dbReference type="SAM" id="SignalP"/>
    </source>
</evidence>
<keyword evidence="1" id="KW-0175">Coiled coil</keyword>
<feature type="chain" id="PRO_5009515324" description="DUF5667 domain-containing protein" evidence="2">
    <location>
        <begin position="22"/>
        <end position="244"/>
    </location>
</feature>
<evidence type="ECO:0000313" key="3">
    <source>
        <dbReference type="EMBL" id="OGC80738.1"/>
    </source>
</evidence>